<keyword evidence="4 6" id="KW-0548">Nucleotidyltransferase</keyword>
<evidence type="ECO:0000256" key="7">
    <source>
        <dbReference type="SAM" id="MobiDB-lite"/>
    </source>
</evidence>
<name>A0A3M8D283_9BACL</name>
<comment type="similarity">
    <text evidence="1 6">Belongs to the RpoE family.</text>
</comment>
<dbReference type="Proteomes" id="UP000271031">
    <property type="component" value="Unassembled WGS sequence"/>
</dbReference>
<feature type="domain" description="HTH HARE-type" evidence="8">
    <location>
        <begin position="16"/>
        <end position="83"/>
    </location>
</feature>
<accession>A0A3M8D283</accession>
<evidence type="ECO:0000256" key="1">
    <source>
        <dbReference type="ARBA" id="ARBA00009828"/>
    </source>
</evidence>
<proteinExistence type="inferred from homology"/>
<evidence type="ECO:0000256" key="4">
    <source>
        <dbReference type="ARBA" id="ARBA00022695"/>
    </source>
</evidence>
<comment type="subunit">
    <text evidence="6">RNAP is composed of a core of 2 alpha, a beta and a beta' subunits. The core is associated with a delta subunit and one of several sigma factors.</text>
</comment>
<dbReference type="GO" id="GO:0006351">
    <property type="term" value="P:DNA-templated transcription"/>
    <property type="evidence" value="ECO:0007669"/>
    <property type="project" value="InterPro"/>
</dbReference>
<evidence type="ECO:0000259" key="8">
    <source>
        <dbReference type="PROSITE" id="PS51913"/>
    </source>
</evidence>
<dbReference type="HAMAP" id="MF_00357">
    <property type="entry name" value="RNApol_bact_RpoE"/>
    <property type="match status" value="1"/>
</dbReference>
<comment type="caution">
    <text evidence="9">The sequence shown here is derived from an EMBL/GenBank/DDBJ whole genome shotgun (WGS) entry which is preliminary data.</text>
</comment>
<dbReference type="InterPro" id="IPR038087">
    <property type="entry name" value="RNAP_delta_N_dom_sf"/>
</dbReference>
<keyword evidence="3 6" id="KW-0808">Transferase</keyword>
<evidence type="ECO:0000313" key="9">
    <source>
        <dbReference type="EMBL" id="RNB82013.1"/>
    </source>
</evidence>
<dbReference type="NCBIfam" id="TIGR04567">
    <property type="entry name" value="RNAP_delt_lowGC"/>
    <property type="match status" value="1"/>
</dbReference>
<keyword evidence="5 6" id="KW-0804">Transcription</keyword>
<evidence type="ECO:0000313" key="10">
    <source>
        <dbReference type="Proteomes" id="UP000271031"/>
    </source>
</evidence>
<dbReference type="EMBL" id="RHHQ01000021">
    <property type="protein sequence ID" value="RNB82013.1"/>
    <property type="molecule type" value="Genomic_DNA"/>
</dbReference>
<dbReference type="Pfam" id="PF05066">
    <property type="entry name" value="HARE-HTH"/>
    <property type="match status" value="1"/>
</dbReference>
<protein>
    <recommendedName>
        <fullName evidence="6">Probable DNA-directed RNA polymerase subunit delta</fullName>
    </recommendedName>
    <alternativeName>
        <fullName evidence="6">RNAP delta factor</fullName>
    </alternativeName>
</protein>
<reference evidence="9 10" key="1">
    <citation type="submission" date="2018-10" db="EMBL/GenBank/DDBJ databases">
        <title>Phylogenomics of Brevibacillus.</title>
        <authorList>
            <person name="Dunlap C."/>
        </authorList>
    </citation>
    <scope>NUCLEOTIDE SEQUENCE [LARGE SCALE GENOMIC DNA]</scope>
    <source>
        <strain evidence="9 10">JCM 15716</strain>
    </source>
</reference>
<keyword evidence="10" id="KW-1185">Reference proteome</keyword>
<dbReference type="AlphaFoldDB" id="A0A3M8D283"/>
<evidence type="ECO:0000256" key="2">
    <source>
        <dbReference type="ARBA" id="ARBA00022478"/>
    </source>
</evidence>
<comment type="function">
    <text evidence="6">Participates in both the initiation and recycling phases of transcription. In the presence of the delta subunit, RNAP displays an increased specificity of transcription, a decreased affinity for nucleic acids, and an increased efficiency of RNA synthesis because of enhanced recycling.</text>
</comment>
<dbReference type="InterPro" id="IPR007759">
    <property type="entry name" value="Asxl_HARE-HTH"/>
</dbReference>
<dbReference type="RefSeq" id="WP_122920547.1">
    <property type="nucleotide sequence ID" value="NZ_RHHQ01000021.1"/>
</dbReference>
<evidence type="ECO:0000256" key="5">
    <source>
        <dbReference type="ARBA" id="ARBA00023163"/>
    </source>
</evidence>
<evidence type="ECO:0000256" key="3">
    <source>
        <dbReference type="ARBA" id="ARBA00022679"/>
    </source>
</evidence>
<dbReference type="GO" id="GO:0006355">
    <property type="term" value="P:regulation of DNA-templated transcription"/>
    <property type="evidence" value="ECO:0007669"/>
    <property type="project" value="UniProtKB-UniRule"/>
</dbReference>
<evidence type="ECO:0000256" key="6">
    <source>
        <dbReference type="HAMAP-Rule" id="MF_00357"/>
    </source>
</evidence>
<keyword evidence="2 6" id="KW-0240">DNA-directed RNA polymerase</keyword>
<dbReference type="OrthoDB" id="401223at2"/>
<gene>
    <name evidence="6" type="primary">rpoE</name>
    <name evidence="9" type="ORF">EDM56_24430</name>
</gene>
<dbReference type="GO" id="GO:0000428">
    <property type="term" value="C:DNA-directed RNA polymerase complex"/>
    <property type="evidence" value="ECO:0007669"/>
    <property type="project" value="UniProtKB-KW"/>
</dbReference>
<dbReference type="PROSITE" id="PS51913">
    <property type="entry name" value="HTH_HARE"/>
    <property type="match status" value="1"/>
</dbReference>
<dbReference type="InterPro" id="IPR029757">
    <property type="entry name" value="RpoE"/>
</dbReference>
<sequence length="180" mass="21287">MSQLLKHIEAERLSEMAMVDIAYEILRETKRTFNFREIMDEISAMRGLTTEQTMSIIAQVYTEVNIDGRFICIGDNTWGLKRWYPTETIEETQEGGGKKKKVVLDDDFDDYDIEDEAEAEFEEEDTTFEETEDDFLDDEFEEEAEEDDEEIIDEEEAFEDEEESEEDETDESEEDEEEDR</sequence>
<dbReference type="GO" id="GO:0003899">
    <property type="term" value="F:DNA-directed RNA polymerase activity"/>
    <property type="evidence" value="ECO:0007669"/>
    <property type="project" value="UniProtKB-UniRule"/>
</dbReference>
<organism evidence="9 10">
    <name type="scientific">Brevibacillus fluminis</name>
    <dbReference type="NCBI Taxonomy" id="511487"/>
    <lineage>
        <taxon>Bacteria</taxon>
        <taxon>Bacillati</taxon>
        <taxon>Bacillota</taxon>
        <taxon>Bacilli</taxon>
        <taxon>Bacillales</taxon>
        <taxon>Paenibacillaceae</taxon>
        <taxon>Brevibacillus</taxon>
    </lineage>
</organism>
<feature type="region of interest" description="Disordered" evidence="7">
    <location>
        <begin position="117"/>
        <end position="180"/>
    </location>
</feature>
<dbReference type="Gene3D" id="1.10.10.1250">
    <property type="entry name" value="RNA polymerase, subunit delta, N-terminal domain"/>
    <property type="match status" value="1"/>
</dbReference>